<dbReference type="PANTHER" id="PTHR30046">
    <property type="entry name" value="FLAGELLAR M-RING PROTEIN"/>
    <property type="match status" value="1"/>
</dbReference>
<dbReference type="PRINTS" id="PR01338">
    <property type="entry name" value="TYPE3OMKPROT"/>
</dbReference>
<dbReference type="Pfam" id="PF01514">
    <property type="entry name" value="YscJ_FliF"/>
    <property type="match status" value="1"/>
</dbReference>
<evidence type="ECO:0000256" key="7">
    <source>
        <dbReference type="ARBA" id="ARBA00023288"/>
    </source>
</evidence>
<comment type="caution">
    <text evidence="10">The sequence shown here is derived from an EMBL/GenBank/DDBJ whole genome shotgun (WGS) entry which is preliminary data.</text>
</comment>
<organism evidence="10 11">
    <name type="scientific">Agaricicola taiwanensis</name>
    <dbReference type="NCBI Taxonomy" id="591372"/>
    <lineage>
        <taxon>Bacteria</taxon>
        <taxon>Pseudomonadati</taxon>
        <taxon>Pseudomonadota</taxon>
        <taxon>Alphaproteobacteria</taxon>
        <taxon>Rhodobacterales</taxon>
        <taxon>Paracoccaceae</taxon>
        <taxon>Agaricicola</taxon>
    </lineage>
</organism>
<dbReference type="EMBL" id="BMCP01000001">
    <property type="protein sequence ID" value="GGE35980.1"/>
    <property type="molecule type" value="Genomic_DNA"/>
</dbReference>
<dbReference type="InterPro" id="IPR006182">
    <property type="entry name" value="FliF_N_dom"/>
</dbReference>
<evidence type="ECO:0000256" key="5">
    <source>
        <dbReference type="ARBA" id="ARBA00023139"/>
    </source>
</evidence>
<reference evidence="10" key="2">
    <citation type="submission" date="2020-09" db="EMBL/GenBank/DDBJ databases">
        <authorList>
            <person name="Sun Q."/>
            <person name="Sedlacek I."/>
        </authorList>
    </citation>
    <scope>NUCLEOTIDE SEQUENCE</scope>
    <source>
        <strain evidence="10">CCM 7684</strain>
    </source>
</reference>
<dbReference type="InterPro" id="IPR003282">
    <property type="entry name" value="T3SS_SctJ"/>
</dbReference>
<evidence type="ECO:0000256" key="6">
    <source>
        <dbReference type="ARBA" id="ARBA00023237"/>
    </source>
</evidence>
<keyword evidence="8" id="KW-0812">Transmembrane</keyword>
<evidence type="ECO:0000259" key="9">
    <source>
        <dbReference type="Pfam" id="PF01514"/>
    </source>
</evidence>
<evidence type="ECO:0000313" key="11">
    <source>
        <dbReference type="Proteomes" id="UP000602745"/>
    </source>
</evidence>
<dbReference type="RefSeq" id="WP_188408729.1">
    <property type="nucleotide sequence ID" value="NZ_BMCP01000001.1"/>
</dbReference>
<dbReference type="Gene3D" id="3.30.70.1530">
    <property type="entry name" value="Hypothetical protein rpa1041"/>
    <property type="match status" value="1"/>
</dbReference>
<dbReference type="PROSITE" id="PS51257">
    <property type="entry name" value="PROKAR_LIPOPROTEIN"/>
    <property type="match status" value="1"/>
</dbReference>
<dbReference type="AlphaFoldDB" id="A0A8J2VUK8"/>
<keyword evidence="5 8" id="KW-0564">Palmitate</keyword>
<name>A0A8J2VUK8_9RHOB</name>
<evidence type="ECO:0000313" key="10">
    <source>
        <dbReference type="EMBL" id="GGE35980.1"/>
    </source>
</evidence>
<keyword evidence="6 8" id="KW-0998">Cell outer membrane</keyword>
<evidence type="ECO:0000256" key="4">
    <source>
        <dbReference type="ARBA" id="ARBA00023136"/>
    </source>
</evidence>
<keyword evidence="3 8" id="KW-0732">Signal</keyword>
<evidence type="ECO:0000256" key="8">
    <source>
        <dbReference type="RuleBase" id="RU364102"/>
    </source>
</evidence>
<feature type="transmembrane region" description="Helical" evidence="8">
    <location>
        <begin position="217"/>
        <end position="238"/>
    </location>
</feature>
<accession>A0A8J2VUK8</accession>
<reference evidence="10" key="1">
    <citation type="journal article" date="2014" name="Int. J. Syst. Evol. Microbiol.">
        <title>Complete genome sequence of Corynebacterium casei LMG S-19264T (=DSM 44701T), isolated from a smear-ripened cheese.</title>
        <authorList>
            <consortium name="US DOE Joint Genome Institute (JGI-PGF)"/>
            <person name="Walter F."/>
            <person name="Albersmeier A."/>
            <person name="Kalinowski J."/>
            <person name="Ruckert C."/>
        </authorList>
    </citation>
    <scope>NUCLEOTIDE SEQUENCE</scope>
    <source>
        <strain evidence="10">CCM 7684</strain>
    </source>
</reference>
<feature type="domain" description="Flagellar M-ring N-terminal" evidence="9">
    <location>
        <begin position="24"/>
        <end position="186"/>
    </location>
</feature>
<keyword evidence="7 8" id="KW-0449">Lipoprotein</keyword>
<keyword evidence="8" id="KW-1133">Transmembrane helix</keyword>
<evidence type="ECO:0000256" key="1">
    <source>
        <dbReference type="ARBA" id="ARBA00004459"/>
    </source>
</evidence>
<gene>
    <name evidence="10" type="primary">rhcJ</name>
    <name evidence="10" type="ORF">GCM10007276_11800</name>
</gene>
<keyword evidence="11" id="KW-1185">Reference proteome</keyword>
<dbReference type="InterPro" id="IPR043427">
    <property type="entry name" value="YscJ/FliF"/>
</dbReference>
<comment type="subcellular location">
    <subcellularLocation>
        <location evidence="1">Cell outer membrane</location>
        <topology evidence="1">Lipid-anchor</topology>
    </subcellularLocation>
</comment>
<dbReference type="NCBIfam" id="TIGR02544">
    <property type="entry name" value="III_secr_YscJ"/>
    <property type="match status" value="1"/>
</dbReference>
<dbReference type="GO" id="GO:0009279">
    <property type="term" value="C:cell outer membrane"/>
    <property type="evidence" value="ECO:0007669"/>
    <property type="project" value="UniProtKB-SubCell"/>
</dbReference>
<dbReference type="Gene3D" id="3.30.300.30">
    <property type="match status" value="1"/>
</dbReference>
<evidence type="ECO:0000256" key="2">
    <source>
        <dbReference type="ARBA" id="ARBA00009509"/>
    </source>
</evidence>
<evidence type="ECO:0000256" key="3">
    <source>
        <dbReference type="ARBA" id="ARBA00022729"/>
    </source>
</evidence>
<dbReference type="Proteomes" id="UP000602745">
    <property type="component" value="Unassembled WGS sequence"/>
</dbReference>
<keyword evidence="4 8" id="KW-0472">Membrane</keyword>
<sequence length="254" mass="27049">MSRISYPRVAAALLVGFFLSACKVDLYTNLDERQANEMTSVLMENGISASRAAGQGESITIQVEETQFAQAVEILKQAGLPRQEFASLGTVFQQDGLVASPMQERAQMIYALSQELSQTVSDIDGVVSARVHLVLPENDPLKQNLMPSSASIFIRHHASAPIQDLVPQIKMLVANGVAGLSYDKVSTILVPVTTAYDAPAKGAGLAGSSGSFFGSGLILYITLGVLIVAGALIGLTVWQRRQRVYPLQDAAGAK</sequence>
<dbReference type="PANTHER" id="PTHR30046:SF2">
    <property type="entry name" value="YOP PROTEINS TRANSLOCATION LIPOPROTEIN J"/>
    <property type="match status" value="1"/>
</dbReference>
<comment type="similarity">
    <text evidence="2 8">Belongs to the YscJ lipoprotein family.</text>
</comment>
<dbReference type="GO" id="GO:0009306">
    <property type="term" value="P:protein secretion"/>
    <property type="evidence" value="ECO:0007669"/>
    <property type="project" value="InterPro"/>
</dbReference>
<proteinExistence type="inferred from homology"/>
<protein>
    <recommendedName>
        <fullName evidence="8">Lipoprotein</fullName>
    </recommendedName>
</protein>
<dbReference type="InterPro" id="IPR045851">
    <property type="entry name" value="AMP-bd_C_sf"/>
</dbReference>